<dbReference type="AlphaFoldDB" id="A0A101TBM2"/>
<name>A0A101TBM2_9ACTN</name>
<comment type="caution">
    <text evidence="1">The sequence shown here is derived from an EMBL/GenBank/DDBJ whole genome shotgun (WGS) entry which is preliminary data.</text>
</comment>
<sequence>MLLRVQRIPEAEGVVERVAVLRRGSGLGVDARKVLRLLAVGGVRRVRAEADMNVDGVGFAYDVEPGEFVRQ</sequence>
<proteinExistence type="predicted"/>
<reference evidence="1 2" key="1">
    <citation type="submission" date="2015-10" db="EMBL/GenBank/DDBJ databases">
        <title>Draft genome sequence of Streptomyces griseoruber DSM 40281, type strain for the species Streptomyces griseoruber.</title>
        <authorList>
            <person name="Ruckert C."/>
            <person name="Winkler A."/>
            <person name="Kalinowski J."/>
            <person name="Kampfer P."/>
            <person name="Glaeser S."/>
        </authorList>
    </citation>
    <scope>NUCLEOTIDE SEQUENCE [LARGE SCALE GENOMIC DNA]</scope>
    <source>
        <strain evidence="1 2">DSM 40281</strain>
    </source>
</reference>
<organism evidence="1 2">
    <name type="scientific">Streptomyces griseoruber</name>
    <dbReference type="NCBI Taxonomy" id="1943"/>
    <lineage>
        <taxon>Bacteria</taxon>
        <taxon>Bacillati</taxon>
        <taxon>Actinomycetota</taxon>
        <taxon>Actinomycetes</taxon>
        <taxon>Kitasatosporales</taxon>
        <taxon>Streptomycetaceae</taxon>
        <taxon>Streptomyces</taxon>
    </lineage>
</organism>
<gene>
    <name evidence="1" type="ORF">AQJ64_00840</name>
</gene>
<keyword evidence="2" id="KW-1185">Reference proteome</keyword>
<evidence type="ECO:0000313" key="2">
    <source>
        <dbReference type="Proteomes" id="UP000052982"/>
    </source>
</evidence>
<protein>
    <submittedName>
        <fullName evidence="1">Uncharacterized protein</fullName>
    </submittedName>
</protein>
<accession>A0A101TBM2</accession>
<dbReference type="EMBL" id="LMWW01000001">
    <property type="protein sequence ID" value="KUN89258.1"/>
    <property type="molecule type" value="Genomic_DNA"/>
</dbReference>
<evidence type="ECO:0000313" key="1">
    <source>
        <dbReference type="EMBL" id="KUN89258.1"/>
    </source>
</evidence>
<dbReference type="Proteomes" id="UP000052982">
    <property type="component" value="Unassembled WGS sequence"/>
</dbReference>